<dbReference type="GO" id="GO:0008610">
    <property type="term" value="P:lipid biosynthetic process"/>
    <property type="evidence" value="ECO:0007669"/>
    <property type="project" value="InterPro"/>
</dbReference>
<dbReference type="CDD" id="cd02440">
    <property type="entry name" value="AdoMet_MTases"/>
    <property type="match status" value="1"/>
</dbReference>
<evidence type="ECO:0000256" key="4">
    <source>
        <dbReference type="ARBA" id="ARBA00022691"/>
    </source>
</evidence>
<dbReference type="InterPro" id="IPR029063">
    <property type="entry name" value="SAM-dependent_MTases_sf"/>
</dbReference>
<protein>
    <submittedName>
        <fullName evidence="8">Cyclopropane-fatty-acyl-phospholipid synthase</fullName>
    </submittedName>
</protein>
<dbReference type="Pfam" id="PF25371">
    <property type="entry name" value="DUF7884"/>
    <property type="match status" value="1"/>
</dbReference>
<dbReference type="InterPro" id="IPR057206">
    <property type="entry name" value="DUF7884"/>
</dbReference>
<evidence type="ECO:0000256" key="3">
    <source>
        <dbReference type="ARBA" id="ARBA00022679"/>
    </source>
</evidence>
<name>A0A1I6JLL8_9FIRM</name>
<evidence type="ECO:0000256" key="2">
    <source>
        <dbReference type="ARBA" id="ARBA00022603"/>
    </source>
</evidence>
<keyword evidence="9" id="KW-1185">Reference proteome</keyword>
<dbReference type="STRING" id="37658.SAMN05661086_01728"/>
<dbReference type="Proteomes" id="UP000199659">
    <property type="component" value="Unassembled WGS sequence"/>
</dbReference>
<dbReference type="EMBL" id="FOYZ01000006">
    <property type="protein sequence ID" value="SFR79876.1"/>
    <property type="molecule type" value="Genomic_DNA"/>
</dbReference>
<evidence type="ECO:0000259" key="7">
    <source>
        <dbReference type="Pfam" id="PF25371"/>
    </source>
</evidence>
<sequence>MNAMDNYIIQYFNEFNQISFMVKYKGEKHIIGKDKPRFTVNLLKEIPKKDLLNSTSLALGEAYIKGDLVVEENIFQVLPYFLSQIDKFSLNKYLLKKLQLSSHSKYHEKANASYHYDIGNDFFKLWLDDTMSYSCGYFRQDNNTLYEAQINKTHYVLEKLCLQEGMSVLDIGCGCGFLLLEAAKKYKVKGYGITLSKEQYKEFQQKIEEEKLEDMVTVRYFDYRDISRFDKKFDRVVSIEMLEHVGRENYDIFIKTLCNVLKPDGLVLLHFISSLEERSGDPWIRKYIFPGGVVPSLREVVWQLGENKLQILDVENLRLHYCKTLRCWYDQFQKNRQEIEEKFGERFVRTWELYLCSCEAAFQNGIISLHQILLCNGTGNKLPAVRWY</sequence>
<comment type="similarity">
    <text evidence="1">Belongs to the CFA/CMAS family.</text>
</comment>
<dbReference type="GO" id="GO:0008168">
    <property type="term" value="F:methyltransferase activity"/>
    <property type="evidence" value="ECO:0007669"/>
    <property type="project" value="UniProtKB-KW"/>
</dbReference>
<evidence type="ECO:0000256" key="5">
    <source>
        <dbReference type="ARBA" id="ARBA00023098"/>
    </source>
</evidence>
<dbReference type="Gene3D" id="3.40.50.150">
    <property type="entry name" value="Vaccinia Virus protein VP39"/>
    <property type="match status" value="1"/>
</dbReference>
<evidence type="ECO:0000256" key="6">
    <source>
        <dbReference type="PIRSR" id="PIRSR003085-1"/>
    </source>
</evidence>
<reference evidence="8 9" key="1">
    <citation type="submission" date="2016-10" db="EMBL/GenBank/DDBJ databases">
        <authorList>
            <person name="de Groot N.N."/>
        </authorList>
    </citation>
    <scope>NUCLEOTIDE SEQUENCE [LARGE SCALE GENOMIC DNA]</scope>
    <source>
        <strain evidence="8 9">743A</strain>
    </source>
</reference>
<evidence type="ECO:0000256" key="1">
    <source>
        <dbReference type="ARBA" id="ARBA00010815"/>
    </source>
</evidence>
<dbReference type="PANTHER" id="PTHR43667">
    <property type="entry name" value="CYCLOPROPANE-FATTY-ACYL-PHOSPHOLIPID SYNTHASE"/>
    <property type="match status" value="1"/>
</dbReference>
<evidence type="ECO:0000313" key="9">
    <source>
        <dbReference type="Proteomes" id="UP000199659"/>
    </source>
</evidence>
<evidence type="ECO:0000313" key="8">
    <source>
        <dbReference type="EMBL" id="SFR79876.1"/>
    </source>
</evidence>
<keyword evidence="5" id="KW-0443">Lipid metabolism</keyword>
<dbReference type="InterPro" id="IPR050723">
    <property type="entry name" value="CFA/CMAS"/>
</dbReference>
<proteinExistence type="inferred from homology"/>
<accession>A0A1I6JLL8</accession>
<dbReference type="InterPro" id="IPR003333">
    <property type="entry name" value="CMAS"/>
</dbReference>
<organism evidence="8 9">
    <name type="scientific">Anaeromicropila populeti</name>
    <dbReference type="NCBI Taxonomy" id="37658"/>
    <lineage>
        <taxon>Bacteria</taxon>
        <taxon>Bacillati</taxon>
        <taxon>Bacillota</taxon>
        <taxon>Clostridia</taxon>
        <taxon>Lachnospirales</taxon>
        <taxon>Lachnospiraceae</taxon>
        <taxon>Anaeromicropila</taxon>
    </lineage>
</organism>
<keyword evidence="4" id="KW-0949">S-adenosyl-L-methionine</keyword>
<feature type="domain" description="DUF7884" evidence="7">
    <location>
        <begin position="10"/>
        <end position="89"/>
    </location>
</feature>
<dbReference type="RefSeq" id="WP_092560286.1">
    <property type="nucleotide sequence ID" value="NZ_FOYZ01000006.1"/>
</dbReference>
<dbReference type="Pfam" id="PF02353">
    <property type="entry name" value="CMAS"/>
    <property type="match status" value="1"/>
</dbReference>
<dbReference type="GO" id="GO:0032259">
    <property type="term" value="P:methylation"/>
    <property type="evidence" value="ECO:0007669"/>
    <property type="project" value="UniProtKB-KW"/>
</dbReference>
<dbReference type="OrthoDB" id="9782855at2"/>
<gene>
    <name evidence="8" type="ORF">SAMN05661086_01728</name>
</gene>
<dbReference type="SUPFAM" id="SSF53335">
    <property type="entry name" value="S-adenosyl-L-methionine-dependent methyltransferases"/>
    <property type="match status" value="1"/>
</dbReference>
<feature type="active site" evidence="6">
    <location>
        <position position="358"/>
    </location>
</feature>
<dbReference type="AlphaFoldDB" id="A0A1I6JLL8"/>
<dbReference type="PIRSF" id="PIRSF003085">
    <property type="entry name" value="CMAS"/>
    <property type="match status" value="1"/>
</dbReference>
<dbReference type="PANTHER" id="PTHR43667:SF1">
    <property type="entry name" value="CYCLOPROPANE-FATTY-ACYL-PHOSPHOLIPID SYNTHASE"/>
    <property type="match status" value="1"/>
</dbReference>
<keyword evidence="2" id="KW-0489">Methyltransferase</keyword>
<keyword evidence="3" id="KW-0808">Transferase</keyword>